<sequence>MSGNSLFVKEEEEEEDFEVKQPVDMEGDIDMIQEEDGVEPQSINLVKESQDEANNNKNTVKKEAEQKSIDSKKEEEEKAEEDLSQEGDDPDDPVIEAYPVFMAGKDENLHILQYVNKAKLVGKRLAEHPLISSARYKKASKLWELDLPLDEEAFFSKYKAEEKWDGVEVQTLKGVGVPNEGQYIAFIKKKKIYLAPVKDVSQLRPYFKYIDASVQKSKKEELKQNQNAAASQKAQMVTMSVKSVNDPTQNRLTGSLLAHKIADEEEPKELQWIEGTVDQFQETLIKESHEHELKPIDNKESYISKLFP</sequence>
<dbReference type="EMBL" id="JAWIZZ010000047">
    <property type="protein sequence ID" value="KAK5779535.1"/>
    <property type="molecule type" value="Genomic_DNA"/>
</dbReference>
<feature type="compositionally biased region" description="Basic and acidic residues" evidence="1">
    <location>
        <begin position="60"/>
        <end position="76"/>
    </location>
</feature>
<dbReference type="GO" id="GO:0005666">
    <property type="term" value="C:RNA polymerase III complex"/>
    <property type="evidence" value="ECO:0007669"/>
    <property type="project" value="TreeGrafter"/>
</dbReference>
<dbReference type="PANTHER" id="PTHR12069:SF0">
    <property type="entry name" value="DNA-DIRECTED RNA POLYMERASE III SUBUNIT RPC5"/>
    <property type="match status" value="1"/>
</dbReference>
<feature type="region of interest" description="Disordered" evidence="1">
    <location>
        <begin position="1"/>
        <end position="93"/>
    </location>
</feature>
<feature type="compositionally biased region" description="Acidic residues" evidence="1">
    <location>
        <begin position="77"/>
        <end position="93"/>
    </location>
</feature>
<reference evidence="3" key="1">
    <citation type="submission" date="2023-07" db="EMBL/GenBank/DDBJ databases">
        <title>A draft genome of Kazachstania heterogenica Y-27499.</title>
        <authorList>
            <person name="Donic C."/>
            <person name="Kralova J.S."/>
            <person name="Fidel L."/>
            <person name="Ben-Dor S."/>
            <person name="Jung S."/>
        </authorList>
    </citation>
    <scope>NUCLEOTIDE SEQUENCE [LARGE SCALE GENOMIC DNA]</scope>
    <source>
        <strain evidence="3">Y27499</strain>
    </source>
</reference>
<name>A0AAN8A8I9_9SACH</name>
<keyword evidence="3" id="KW-1185">Reference proteome</keyword>
<organism evidence="2 3">
    <name type="scientific">Arxiozyma heterogenica</name>
    <dbReference type="NCBI Taxonomy" id="278026"/>
    <lineage>
        <taxon>Eukaryota</taxon>
        <taxon>Fungi</taxon>
        <taxon>Dikarya</taxon>
        <taxon>Ascomycota</taxon>
        <taxon>Saccharomycotina</taxon>
        <taxon>Saccharomycetes</taxon>
        <taxon>Saccharomycetales</taxon>
        <taxon>Saccharomycetaceae</taxon>
        <taxon>Arxiozyma</taxon>
    </lineage>
</organism>
<gene>
    <name evidence="2" type="ORF">RI543_003426</name>
</gene>
<comment type="caution">
    <text evidence="2">The sequence shown here is derived from an EMBL/GenBank/DDBJ whole genome shotgun (WGS) entry which is preliminary data.</text>
</comment>
<feature type="compositionally biased region" description="Acidic residues" evidence="1">
    <location>
        <begin position="25"/>
        <end position="38"/>
    </location>
</feature>
<proteinExistence type="predicted"/>
<evidence type="ECO:0000256" key="1">
    <source>
        <dbReference type="SAM" id="MobiDB-lite"/>
    </source>
</evidence>
<protein>
    <submittedName>
        <fullName evidence="2">Uncharacterized protein</fullName>
    </submittedName>
</protein>
<evidence type="ECO:0000313" key="2">
    <source>
        <dbReference type="EMBL" id="KAK5779535.1"/>
    </source>
</evidence>
<dbReference type="GO" id="GO:0042797">
    <property type="term" value="P:tRNA transcription by RNA polymerase III"/>
    <property type="evidence" value="ECO:0007669"/>
    <property type="project" value="TreeGrafter"/>
</dbReference>
<dbReference type="AlphaFoldDB" id="A0AAN8A8I9"/>
<dbReference type="Pfam" id="PF04801">
    <property type="entry name" value="RPC5"/>
    <property type="match status" value="1"/>
</dbReference>
<dbReference type="PANTHER" id="PTHR12069">
    <property type="entry name" value="DNA-DIRECTED RNA POLYMERASES III 80 KDA POLYPEPTIDE RNA POLYMERASE III SUBUNIT 5"/>
    <property type="match status" value="1"/>
</dbReference>
<dbReference type="Proteomes" id="UP001306508">
    <property type="component" value="Unassembled WGS sequence"/>
</dbReference>
<accession>A0AAN8A8I9</accession>
<dbReference type="InterPro" id="IPR006886">
    <property type="entry name" value="RNA_pol_III_Rpc5"/>
</dbReference>
<evidence type="ECO:0000313" key="3">
    <source>
        <dbReference type="Proteomes" id="UP001306508"/>
    </source>
</evidence>